<evidence type="ECO:0000256" key="1">
    <source>
        <dbReference type="SAM" id="MobiDB-lite"/>
    </source>
</evidence>
<organism evidence="3 4">
    <name type="scientific">Diaminobutyricimonas aerilata</name>
    <dbReference type="NCBI Taxonomy" id="1162967"/>
    <lineage>
        <taxon>Bacteria</taxon>
        <taxon>Bacillati</taxon>
        <taxon>Actinomycetota</taxon>
        <taxon>Actinomycetes</taxon>
        <taxon>Micrococcales</taxon>
        <taxon>Microbacteriaceae</taxon>
        <taxon>Diaminobutyricimonas</taxon>
    </lineage>
</organism>
<feature type="transmembrane region" description="Helical" evidence="2">
    <location>
        <begin position="81"/>
        <end position="101"/>
    </location>
</feature>
<keyword evidence="2" id="KW-0812">Transmembrane</keyword>
<dbReference type="Proteomes" id="UP000228758">
    <property type="component" value="Unassembled WGS sequence"/>
</dbReference>
<evidence type="ECO:0000313" key="4">
    <source>
        <dbReference type="Proteomes" id="UP000228758"/>
    </source>
</evidence>
<dbReference type="OrthoDB" id="5118910at2"/>
<keyword evidence="2" id="KW-1133">Transmembrane helix</keyword>
<dbReference type="AlphaFoldDB" id="A0A2M9CF69"/>
<dbReference type="InterPro" id="IPR009937">
    <property type="entry name" value="Phage_holin_3_6"/>
</dbReference>
<keyword evidence="4" id="KW-1185">Reference proteome</keyword>
<reference evidence="3 4" key="1">
    <citation type="submission" date="2017-11" db="EMBL/GenBank/DDBJ databases">
        <title>Genomic Encyclopedia of Archaeal and Bacterial Type Strains, Phase II (KMG-II): From Individual Species to Whole Genera.</title>
        <authorList>
            <person name="Goeker M."/>
        </authorList>
    </citation>
    <scope>NUCLEOTIDE SEQUENCE [LARGE SCALE GENOMIC DNA]</scope>
    <source>
        <strain evidence="3 4">DSM 27393</strain>
    </source>
</reference>
<feature type="transmembrane region" description="Helical" evidence="2">
    <location>
        <begin position="44"/>
        <end position="75"/>
    </location>
</feature>
<accession>A0A2M9CF69</accession>
<feature type="region of interest" description="Disordered" evidence="1">
    <location>
        <begin position="124"/>
        <end position="146"/>
    </location>
</feature>
<dbReference type="Pfam" id="PF07332">
    <property type="entry name" value="Phage_holin_3_6"/>
    <property type="match status" value="1"/>
</dbReference>
<sequence>MTETQAKKRKSLFELIGDVPGLVTDLVKSEIELLKAELIGKLKAIGIGAGILAGAAVVALLFVGVLLTAAILGLAEVMPGWLAALLVALVLAIVVVVLALIGRKKLMEGVPPVPEKALESVRRDLDAIKGTGKRTSGDRSGPAGTR</sequence>
<dbReference type="EMBL" id="PGFF01000001">
    <property type="protein sequence ID" value="PJJ70543.1"/>
    <property type="molecule type" value="Genomic_DNA"/>
</dbReference>
<comment type="caution">
    <text evidence="3">The sequence shown here is derived from an EMBL/GenBank/DDBJ whole genome shotgun (WGS) entry which is preliminary data.</text>
</comment>
<evidence type="ECO:0000256" key="2">
    <source>
        <dbReference type="SAM" id="Phobius"/>
    </source>
</evidence>
<name>A0A2M9CF69_9MICO</name>
<proteinExistence type="predicted"/>
<gene>
    <name evidence="3" type="ORF">CLV46_0065</name>
</gene>
<keyword evidence="2" id="KW-0472">Membrane</keyword>
<evidence type="ECO:0000313" key="3">
    <source>
        <dbReference type="EMBL" id="PJJ70543.1"/>
    </source>
</evidence>
<dbReference type="RefSeq" id="WP_100362953.1">
    <property type="nucleotide sequence ID" value="NZ_PGFF01000001.1"/>
</dbReference>
<protein>
    <submittedName>
        <fullName evidence="3">Putative superfamily III holin-X</fullName>
    </submittedName>
</protein>